<evidence type="ECO:0000313" key="3">
    <source>
        <dbReference type="Proteomes" id="UP000287519"/>
    </source>
</evidence>
<keyword evidence="2" id="KW-0223">Dioxygenase</keyword>
<dbReference type="InterPro" id="IPR029068">
    <property type="entry name" value="Glyas_Bleomycin-R_OHBP_Dase"/>
</dbReference>
<proteinExistence type="predicted"/>
<organism evidence="2 3">
    <name type="scientific">Rhodococcus wratislaviensis</name>
    <name type="common">Tsukamurella wratislaviensis</name>
    <dbReference type="NCBI Taxonomy" id="44752"/>
    <lineage>
        <taxon>Bacteria</taxon>
        <taxon>Bacillati</taxon>
        <taxon>Actinomycetota</taxon>
        <taxon>Actinomycetes</taxon>
        <taxon>Mycobacteriales</taxon>
        <taxon>Nocardiaceae</taxon>
        <taxon>Rhodococcus</taxon>
    </lineage>
</organism>
<sequence>MDSLKLQHIMLEVEDLDMVGSALDRAQAADVVPIGLGRHGNDEMLSFHTTAPSGLLIEYGCGDKTIDNSTHKISIYTSGTTWGHRSLSGEAIDH</sequence>
<protein>
    <submittedName>
        <fullName evidence="2">2,3-dihydroxybiphenyl 1,2-dioxygenase</fullName>
    </submittedName>
</protein>
<dbReference type="InterPro" id="IPR037523">
    <property type="entry name" value="VOC_core"/>
</dbReference>
<dbReference type="OrthoDB" id="6909416at2"/>
<accession>A0A402CL33</accession>
<reference evidence="2 3" key="1">
    <citation type="submission" date="2018-11" db="EMBL/GenBank/DDBJ databases">
        <title>Microbial catabolism of amino acid.</title>
        <authorList>
            <person name="Hibi M."/>
            <person name="Ogawa J."/>
        </authorList>
    </citation>
    <scope>NUCLEOTIDE SEQUENCE [LARGE SCALE GENOMIC DNA]</scope>
    <source>
        <strain evidence="2 3">C31-06</strain>
    </source>
</reference>
<dbReference type="RefSeq" id="WP_124395868.1">
    <property type="nucleotide sequence ID" value="NZ_BHYM01000089.1"/>
</dbReference>
<dbReference type="InterPro" id="IPR004360">
    <property type="entry name" value="Glyas_Fos-R_dOase_dom"/>
</dbReference>
<keyword evidence="3" id="KW-1185">Reference proteome</keyword>
<dbReference type="EMBL" id="BHYM01000089">
    <property type="protein sequence ID" value="GCE44255.1"/>
    <property type="molecule type" value="Genomic_DNA"/>
</dbReference>
<dbReference type="Proteomes" id="UP000287519">
    <property type="component" value="Unassembled WGS sequence"/>
</dbReference>
<name>A0A402CL33_RHOWR</name>
<evidence type="ECO:0000259" key="1">
    <source>
        <dbReference type="PROSITE" id="PS51819"/>
    </source>
</evidence>
<dbReference type="SUPFAM" id="SSF54593">
    <property type="entry name" value="Glyoxalase/Bleomycin resistance protein/Dihydroxybiphenyl dioxygenase"/>
    <property type="match status" value="1"/>
</dbReference>
<dbReference type="PROSITE" id="PS51819">
    <property type="entry name" value="VOC"/>
    <property type="match status" value="1"/>
</dbReference>
<feature type="domain" description="VOC" evidence="1">
    <location>
        <begin position="1"/>
        <end position="62"/>
    </location>
</feature>
<comment type="caution">
    <text evidence="2">The sequence shown here is derived from an EMBL/GenBank/DDBJ whole genome shotgun (WGS) entry which is preliminary data.</text>
</comment>
<evidence type="ECO:0000313" key="2">
    <source>
        <dbReference type="EMBL" id="GCE44255.1"/>
    </source>
</evidence>
<keyword evidence="2" id="KW-0560">Oxidoreductase</keyword>
<dbReference type="Gene3D" id="3.10.180.10">
    <property type="entry name" value="2,3-Dihydroxybiphenyl 1,2-Dioxygenase, domain 1"/>
    <property type="match status" value="1"/>
</dbReference>
<dbReference type="Pfam" id="PF00903">
    <property type="entry name" value="Glyoxalase"/>
    <property type="match status" value="1"/>
</dbReference>
<dbReference type="AlphaFoldDB" id="A0A402CL33"/>
<gene>
    <name evidence="2" type="ORF">Rhow_008553</name>
</gene>
<dbReference type="GO" id="GO:0051213">
    <property type="term" value="F:dioxygenase activity"/>
    <property type="evidence" value="ECO:0007669"/>
    <property type="project" value="UniProtKB-KW"/>
</dbReference>